<dbReference type="AlphaFoldDB" id="A0A3R7M6F3"/>
<dbReference type="GO" id="GO:0008107">
    <property type="term" value="F:galactoside 2-alpha-L-fucosyltransferase activity"/>
    <property type="evidence" value="ECO:0007669"/>
    <property type="project" value="InterPro"/>
</dbReference>
<dbReference type="GO" id="GO:0032580">
    <property type="term" value="C:Golgi cisterna membrane"/>
    <property type="evidence" value="ECO:0007669"/>
    <property type="project" value="UniProtKB-SubCell"/>
</dbReference>
<keyword evidence="5" id="KW-1185">Reference proteome</keyword>
<protein>
    <recommendedName>
        <fullName evidence="3">L-Fucosyltransferase</fullName>
        <ecNumber evidence="3">2.4.1.-</ecNumber>
    </recommendedName>
</protein>
<dbReference type="STRING" id="6689.A0A3R7M6F3"/>
<reference evidence="4 5" key="1">
    <citation type="submission" date="2018-04" db="EMBL/GenBank/DDBJ databases">
        <authorList>
            <person name="Zhang X."/>
            <person name="Yuan J."/>
            <person name="Li F."/>
            <person name="Xiang J."/>
        </authorList>
    </citation>
    <scope>NUCLEOTIDE SEQUENCE [LARGE SCALE GENOMIC DNA]</scope>
    <source>
        <tissue evidence="4">Muscle</tissue>
    </source>
</reference>
<reference evidence="4 5" key="2">
    <citation type="submission" date="2019-01" db="EMBL/GenBank/DDBJ databases">
        <title>The decoding of complex shrimp genome reveals the adaptation for benthos swimmer, frequently molting mechanism and breeding impact on genome.</title>
        <authorList>
            <person name="Sun Y."/>
            <person name="Gao Y."/>
            <person name="Yu Y."/>
        </authorList>
    </citation>
    <scope>NUCLEOTIDE SEQUENCE [LARGE SCALE GENOMIC DNA]</scope>
    <source>
        <tissue evidence="4">Muscle</tissue>
    </source>
</reference>
<dbReference type="UniPathway" id="UPA00378"/>
<keyword evidence="3" id="KW-1133">Transmembrane helix</keyword>
<proteinExistence type="inferred from homology"/>
<keyword evidence="3" id="KW-0735">Signal-anchor</keyword>
<feature type="transmembrane region" description="Helical" evidence="3">
    <location>
        <begin position="18"/>
        <end position="39"/>
    </location>
</feature>
<keyword evidence="1 3" id="KW-0328">Glycosyltransferase</keyword>
<dbReference type="OrthoDB" id="10010525at2759"/>
<dbReference type="Pfam" id="PF01531">
    <property type="entry name" value="Glyco_transf_11"/>
    <property type="match status" value="1"/>
</dbReference>
<comment type="subcellular location">
    <subcellularLocation>
        <location evidence="3">Golgi apparatus</location>
        <location evidence="3">Golgi stack membrane</location>
        <topology evidence="3">Single-pass type II membrane protein</topology>
    </subcellularLocation>
</comment>
<keyword evidence="3" id="KW-0472">Membrane</keyword>
<dbReference type="GO" id="GO:0005975">
    <property type="term" value="P:carbohydrate metabolic process"/>
    <property type="evidence" value="ECO:0007669"/>
    <property type="project" value="InterPro"/>
</dbReference>
<comment type="pathway">
    <text evidence="3">Protein modification; protein glycosylation.</text>
</comment>
<keyword evidence="3" id="KW-0812">Transmembrane</keyword>
<sequence length="361" mass="40795">MGCAPQSFSHYLAGRKAALLPVVVVCAVIVYGLMNTALLNDSALEVRKTPFQYNGKQHIHAPGPWVPQRKWVKFPDHKWYGHQLPVLTALPLGRTGNIMGEYATLWALKHIYNVSVVVMPKMKTKLSCFPSLSLPDCPGGCNTTGWRQLGRTGGISNYNFTKIEFAAAGLFGPHTFVLRNCLFEIHLFNFFKEDLRREFTFAQEIQRKVREILADVQQKWQSANNSTVLPVLVGFHVRRTDYASHASWAFGSKLPGTTYFTRALNYYRKKFSNKVAFVAASDDMAFVRRSLGMHSDVYFSSGKFSFEDMRCCRRANHSILSPWAATASGRLSGGAASRLPGRVRPRRRYRMFVVVAYFLSD</sequence>
<evidence type="ECO:0000256" key="1">
    <source>
        <dbReference type="ARBA" id="ARBA00022676"/>
    </source>
</evidence>
<keyword evidence="3" id="KW-0333">Golgi apparatus</keyword>
<comment type="caution">
    <text evidence="4">The sequence shown here is derived from an EMBL/GenBank/DDBJ whole genome shotgun (WGS) entry which is preliminary data.</text>
</comment>
<dbReference type="EC" id="2.4.1.-" evidence="3"/>
<accession>A0A3R7M6F3</accession>
<dbReference type="InterPro" id="IPR002516">
    <property type="entry name" value="Glyco_trans_11"/>
</dbReference>
<dbReference type="EMBL" id="QCYY01002671">
    <property type="protein sequence ID" value="ROT68391.1"/>
    <property type="molecule type" value="Genomic_DNA"/>
</dbReference>
<evidence type="ECO:0000313" key="5">
    <source>
        <dbReference type="Proteomes" id="UP000283509"/>
    </source>
</evidence>
<organism evidence="4 5">
    <name type="scientific">Penaeus vannamei</name>
    <name type="common">Whiteleg shrimp</name>
    <name type="synonym">Litopenaeus vannamei</name>
    <dbReference type="NCBI Taxonomy" id="6689"/>
    <lineage>
        <taxon>Eukaryota</taxon>
        <taxon>Metazoa</taxon>
        <taxon>Ecdysozoa</taxon>
        <taxon>Arthropoda</taxon>
        <taxon>Crustacea</taxon>
        <taxon>Multicrustacea</taxon>
        <taxon>Malacostraca</taxon>
        <taxon>Eumalacostraca</taxon>
        <taxon>Eucarida</taxon>
        <taxon>Decapoda</taxon>
        <taxon>Dendrobranchiata</taxon>
        <taxon>Penaeoidea</taxon>
        <taxon>Penaeidae</taxon>
        <taxon>Penaeus</taxon>
    </lineage>
</organism>
<keyword evidence="3" id="KW-0325">Glycoprotein</keyword>
<dbReference type="PANTHER" id="PTHR11927:SF9">
    <property type="entry name" value="L-FUCOSYLTRANSFERASE"/>
    <property type="match status" value="1"/>
</dbReference>
<dbReference type="Proteomes" id="UP000283509">
    <property type="component" value="Unassembled WGS sequence"/>
</dbReference>
<evidence type="ECO:0000313" key="4">
    <source>
        <dbReference type="EMBL" id="ROT68391.1"/>
    </source>
</evidence>
<evidence type="ECO:0000256" key="2">
    <source>
        <dbReference type="ARBA" id="ARBA00022679"/>
    </source>
</evidence>
<gene>
    <name evidence="4" type="ORF">C7M84_013439</name>
</gene>
<evidence type="ECO:0000256" key="3">
    <source>
        <dbReference type="RuleBase" id="RU363129"/>
    </source>
</evidence>
<comment type="similarity">
    <text evidence="3">Belongs to the glycosyltransferase 11 family.</text>
</comment>
<dbReference type="PANTHER" id="PTHR11927">
    <property type="entry name" value="GALACTOSIDE 2-L-FUCOSYLTRANSFERASE"/>
    <property type="match status" value="1"/>
</dbReference>
<name>A0A3R7M6F3_PENVA</name>
<keyword evidence="2 3" id="KW-0808">Transferase</keyword>